<evidence type="ECO:0000313" key="1">
    <source>
        <dbReference type="EMBL" id="KIE12514.1"/>
    </source>
</evidence>
<organism evidence="1">
    <name type="scientific">Tolypothrix bouteillei VB521301</name>
    <dbReference type="NCBI Taxonomy" id="1479485"/>
    <lineage>
        <taxon>Bacteria</taxon>
        <taxon>Bacillati</taxon>
        <taxon>Cyanobacteriota</taxon>
        <taxon>Cyanophyceae</taxon>
        <taxon>Nostocales</taxon>
        <taxon>Tolypothrichaceae</taxon>
        <taxon>Tolypothrix</taxon>
    </lineage>
</organism>
<name>A0A0C1R4Q6_9CYAN</name>
<dbReference type="OrthoDB" id="877253at2"/>
<comment type="caution">
    <text evidence="1">The sequence shown here is derived from an EMBL/GenBank/DDBJ whole genome shotgun (WGS) entry which is preliminary data.</text>
</comment>
<accession>A0A0C1R4Q6</accession>
<gene>
    <name evidence="1" type="ORF">DA73_0209325</name>
</gene>
<reference evidence="1" key="1">
    <citation type="journal article" date="2015" name="Genome Announc.">
        <title>Draft Genome Sequence of Tolypothrix boutellei Strain VB521301.</title>
        <authorList>
            <person name="Chandrababunaidu M.M."/>
            <person name="Singh D."/>
            <person name="Sen D."/>
            <person name="Bhan S."/>
            <person name="Das S."/>
            <person name="Gupta A."/>
            <person name="Adhikary S.P."/>
            <person name="Tripathy S."/>
        </authorList>
    </citation>
    <scope>NUCLEOTIDE SEQUENCE</scope>
    <source>
        <strain evidence="1">VB521301</strain>
    </source>
</reference>
<protein>
    <submittedName>
        <fullName evidence="1">Uncharacterized protein</fullName>
    </submittedName>
</protein>
<dbReference type="EMBL" id="JHEG02000036">
    <property type="protein sequence ID" value="KIE12514.1"/>
    <property type="molecule type" value="Genomic_DNA"/>
</dbReference>
<dbReference type="AlphaFoldDB" id="A0A0C1R4Q6"/>
<proteinExistence type="predicted"/>
<sequence length="173" mass="19923">MTGTHFILRYRLDQVDGYLIWYGDDVDGVVIDSETRQILVFSNPTCLRNYAKNIGMQLADEDISLYDVDTIQSWLKTPKNKTVDCVSFLNAWNLFADVAASIGDSNFDSNRQKTNKIYNKLFWGNNLPVVTPPSKHYEPILTARDVKILQEVLKYGLFMFRQAVQPIDRGKDY</sequence>